<name>A0A0L0HCJ4_SPIPD</name>
<dbReference type="Proteomes" id="UP000053201">
    <property type="component" value="Unassembled WGS sequence"/>
</dbReference>
<proteinExistence type="predicted"/>
<sequence>MFIFDAWSRHRELKRLSKYANRRQTASSPKSSTVGTITLPRIPKASYDWDSPDTKARHAAEYHFEVEKTIREQRQRAQIMQENYKRPKEGVLVVLATDEGQQGTTGRICAEPEQYATTGRRPVSQYPARYASMDAKRPNLQQQITRSKTIQETKRKSSWWGKRKMVDPRTVRSSEEYNSLEHVPTTRMTV</sequence>
<dbReference type="OrthoDB" id="2110128at2759"/>
<evidence type="ECO:0000313" key="1">
    <source>
        <dbReference type="EMBL" id="KNC99260.1"/>
    </source>
</evidence>
<organism evidence="1 2">
    <name type="scientific">Spizellomyces punctatus (strain DAOM BR117)</name>
    <dbReference type="NCBI Taxonomy" id="645134"/>
    <lineage>
        <taxon>Eukaryota</taxon>
        <taxon>Fungi</taxon>
        <taxon>Fungi incertae sedis</taxon>
        <taxon>Chytridiomycota</taxon>
        <taxon>Chytridiomycota incertae sedis</taxon>
        <taxon>Chytridiomycetes</taxon>
        <taxon>Spizellomycetales</taxon>
        <taxon>Spizellomycetaceae</taxon>
        <taxon>Spizellomyces</taxon>
    </lineage>
</organism>
<dbReference type="VEuPathDB" id="FungiDB:SPPG_05515"/>
<dbReference type="AlphaFoldDB" id="A0A0L0HCJ4"/>
<protein>
    <submittedName>
        <fullName evidence="1">Uncharacterized protein</fullName>
    </submittedName>
</protein>
<gene>
    <name evidence="1" type="ORF">SPPG_05515</name>
</gene>
<dbReference type="EMBL" id="KQ257458">
    <property type="protein sequence ID" value="KNC99260.1"/>
    <property type="molecule type" value="Genomic_DNA"/>
</dbReference>
<dbReference type="RefSeq" id="XP_016607300.1">
    <property type="nucleotide sequence ID" value="XM_016753724.1"/>
</dbReference>
<keyword evidence="2" id="KW-1185">Reference proteome</keyword>
<dbReference type="InParanoid" id="A0A0L0HCJ4"/>
<reference evidence="1 2" key="1">
    <citation type="submission" date="2009-08" db="EMBL/GenBank/DDBJ databases">
        <title>The Genome Sequence of Spizellomyces punctatus strain DAOM BR117.</title>
        <authorList>
            <consortium name="The Broad Institute Genome Sequencing Platform"/>
            <person name="Russ C."/>
            <person name="Cuomo C."/>
            <person name="Shea T."/>
            <person name="Young S.K."/>
            <person name="Zeng Q."/>
            <person name="Koehrsen M."/>
            <person name="Haas B."/>
            <person name="Borodovsky M."/>
            <person name="Guigo R."/>
            <person name="Alvarado L."/>
            <person name="Berlin A."/>
            <person name="Bochicchio J."/>
            <person name="Borenstein D."/>
            <person name="Chapman S."/>
            <person name="Chen Z."/>
            <person name="Engels R."/>
            <person name="Freedman E."/>
            <person name="Gellesch M."/>
            <person name="Goldberg J."/>
            <person name="Griggs A."/>
            <person name="Gujja S."/>
            <person name="Heiman D."/>
            <person name="Hepburn T."/>
            <person name="Howarth C."/>
            <person name="Jen D."/>
            <person name="Larson L."/>
            <person name="Lewis B."/>
            <person name="Mehta T."/>
            <person name="Park D."/>
            <person name="Pearson M."/>
            <person name="Roberts A."/>
            <person name="Saif S."/>
            <person name="Shenoy N."/>
            <person name="Sisk P."/>
            <person name="Stolte C."/>
            <person name="Sykes S."/>
            <person name="Thomson T."/>
            <person name="Walk T."/>
            <person name="White J."/>
            <person name="Yandava C."/>
            <person name="Burger G."/>
            <person name="Gray M.W."/>
            <person name="Holland P.W.H."/>
            <person name="King N."/>
            <person name="Lang F.B.F."/>
            <person name="Roger A.J."/>
            <person name="Ruiz-Trillo I."/>
            <person name="Lander E."/>
            <person name="Nusbaum C."/>
        </authorList>
    </citation>
    <scope>NUCLEOTIDE SEQUENCE [LARGE SCALE GENOMIC DNA]</scope>
    <source>
        <strain evidence="1 2">DAOM BR117</strain>
    </source>
</reference>
<evidence type="ECO:0000313" key="2">
    <source>
        <dbReference type="Proteomes" id="UP000053201"/>
    </source>
</evidence>
<dbReference type="GeneID" id="27688882"/>
<accession>A0A0L0HCJ4</accession>